<evidence type="ECO:0000313" key="1">
    <source>
        <dbReference type="EMBL" id="KAH3815745.1"/>
    </source>
</evidence>
<sequence>MFTVQYCPNTASNVCIEITHEGKHLQRSFHFERDTAVCVSMQVFAKVAMGEKVSVRPIRSVDFYHSEADAWSSFAGFLMHL</sequence>
<evidence type="ECO:0000313" key="2">
    <source>
        <dbReference type="Proteomes" id="UP000828390"/>
    </source>
</evidence>
<dbReference type="AlphaFoldDB" id="A0A9D4GIM2"/>
<reference evidence="1" key="2">
    <citation type="submission" date="2020-11" db="EMBL/GenBank/DDBJ databases">
        <authorList>
            <person name="McCartney M.A."/>
            <person name="Auch B."/>
            <person name="Kono T."/>
            <person name="Mallez S."/>
            <person name="Becker A."/>
            <person name="Gohl D.M."/>
            <person name="Silverstein K.A.T."/>
            <person name="Koren S."/>
            <person name="Bechman K.B."/>
            <person name="Herman A."/>
            <person name="Abrahante J.E."/>
            <person name="Garbe J."/>
        </authorList>
    </citation>
    <scope>NUCLEOTIDE SEQUENCE</scope>
    <source>
        <strain evidence="1">Duluth1</strain>
        <tissue evidence="1">Whole animal</tissue>
    </source>
</reference>
<gene>
    <name evidence="1" type="ORF">DPMN_144276</name>
</gene>
<accession>A0A9D4GIM2</accession>
<dbReference type="SUPFAM" id="SSF49842">
    <property type="entry name" value="TNF-like"/>
    <property type="match status" value="1"/>
</dbReference>
<dbReference type="EMBL" id="JAIWYP010000006">
    <property type="protein sequence ID" value="KAH3815745.1"/>
    <property type="molecule type" value="Genomic_DNA"/>
</dbReference>
<protein>
    <submittedName>
        <fullName evidence="1">Uncharacterized protein</fullName>
    </submittedName>
</protein>
<comment type="caution">
    <text evidence="1">The sequence shown here is derived from an EMBL/GenBank/DDBJ whole genome shotgun (WGS) entry which is preliminary data.</text>
</comment>
<dbReference type="Gene3D" id="2.60.120.40">
    <property type="match status" value="1"/>
</dbReference>
<dbReference type="InterPro" id="IPR008983">
    <property type="entry name" value="Tumour_necrosis_fac-like_dom"/>
</dbReference>
<proteinExistence type="predicted"/>
<name>A0A9D4GIM2_DREPO</name>
<dbReference type="Proteomes" id="UP000828390">
    <property type="component" value="Unassembled WGS sequence"/>
</dbReference>
<organism evidence="1 2">
    <name type="scientific">Dreissena polymorpha</name>
    <name type="common">Zebra mussel</name>
    <name type="synonym">Mytilus polymorpha</name>
    <dbReference type="NCBI Taxonomy" id="45954"/>
    <lineage>
        <taxon>Eukaryota</taxon>
        <taxon>Metazoa</taxon>
        <taxon>Spiralia</taxon>
        <taxon>Lophotrochozoa</taxon>
        <taxon>Mollusca</taxon>
        <taxon>Bivalvia</taxon>
        <taxon>Autobranchia</taxon>
        <taxon>Heteroconchia</taxon>
        <taxon>Euheterodonta</taxon>
        <taxon>Imparidentia</taxon>
        <taxon>Neoheterodontei</taxon>
        <taxon>Myida</taxon>
        <taxon>Dreissenoidea</taxon>
        <taxon>Dreissenidae</taxon>
        <taxon>Dreissena</taxon>
    </lineage>
</organism>
<reference evidence="1" key="1">
    <citation type="journal article" date="2019" name="bioRxiv">
        <title>The Genome of the Zebra Mussel, Dreissena polymorpha: A Resource for Invasive Species Research.</title>
        <authorList>
            <person name="McCartney M.A."/>
            <person name="Auch B."/>
            <person name="Kono T."/>
            <person name="Mallez S."/>
            <person name="Zhang Y."/>
            <person name="Obille A."/>
            <person name="Becker A."/>
            <person name="Abrahante J.E."/>
            <person name="Garbe J."/>
            <person name="Badalamenti J.P."/>
            <person name="Herman A."/>
            <person name="Mangelson H."/>
            <person name="Liachko I."/>
            <person name="Sullivan S."/>
            <person name="Sone E.D."/>
            <person name="Koren S."/>
            <person name="Silverstein K.A.T."/>
            <person name="Beckman K.B."/>
            <person name="Gohl D.M."/>
        </authorList>
    </citation>
    <scope>NUCLEOTIDE SEQUENCE</scope>
    <source>
        <strain evidence="1">Duluth1</strain>
        <tissue evidence="1">Whole animal</tissue>
    </source>
</reference>
<keyword evidence="2" id="KW-1185">Reference proteome</keyword>